<keyword evidence="2" id="KW-1185">Reference proteome</keyword>
<protein>
    <submittedName>
        <fullName evidence="1">Uncharacterized protein</fullName>
    </submittedName>
</protein>
<evidence type="ECO:0000313" key="1">
    <source>
        <dbReference type="EMBL" id="KRK63901.1"/>
    </source>
</evidence>
<evidence type="ECO:0000313" key="2">
    <source>
        <dbReference type="Proteomes" id="UP000050929"/>
    </source>
</evidence>
<dbReference type="AlphaFoldDB" id="A0A0R1IXB7"/>
<sequence length="74" mass="8777">MGVTDDFPDNLKKLQDLKFLIYESSKNRIDFHDFGILTMELQDQSIKLDEEFKKLKNDHTIEEIAQSIVQKYNL</sequence>
<comment type="caution">
    <text evidence="1">The sequence shown here is derived from an EMBL/GenBank/DDBJ whole genome shotgun (WGS) entry which is preliminary data.</text>
</comment>
<dbReference type="RefSeq" id="WP_057766830.1">
    <property type="nucleotide sequence ID" value="NZ_AZDG01000020.1"/>
</dbReference>
<dbReference type="Proteomes" id="UP000050929">
    <property type="component" value="Unassembled WGS sequence"/>
</dbReference>
<dbReference type="PATRIC" id="fig|1423811.3.peg.1044"/>
<organism evidence="1 2">
    <name type="scientific">Companilactobacillus tucceti DSM 20183</name>
    <dbReference type="NCBI Taxonomy" id="1423811"/>
    <lineage>
        <taxon>Bacteria</taxon>
        <taxon>Bacillati</taxon>
        <taxon>Bacillota</taxon>
        <taxon>Bacilli</taxon>
        <taxon>Lactobacillales</taxon>
        <taxon>Lactobacillaceae</taxon>
        <taxon>Companilactobacillus</taxon>
    </lineage>
</organism>
<dbReference type="OrthoDB" id="2299957at2"/>
<gene>
    <name evidence="1" type="ORF">FC72_GL001032</name>
</gene>
<accession>A0A0R1IXB7</accession>
<dbReference type="EMBL" id="AZDG01000020">
    <property type="protein sequence ID" value="KRK63901.1"/>
    <property type="molecule type" value="Genomic_DNA"/>
</dbReference>
<reference evidence="1 2" key="1">
    <citation type="journal article" date="2015" name="Genome Announc.">
        <title>Expanding the biotechnology potential of lactobacilli through comparative genomics of 213 strains and associated genera.</title>
        <authorList>
            <person name="Sun Z."/>
            <person name="Harris H.M."/>
            <person name="McCann A."/>
            <person name="Guo C."/>
            <person name="Argimon S."/>
            <person name="Zhang W."/>
            <person name="Yang X."/>
            <person name="Jeffery I.B."/>
            <person name="Cooney J.C."/>
            <person name="Kagawa T.F."/>
            <person name="Liu W."/>
            <person name="Song Y."/>
            <person name="Salvetti E."/>
            <person name="Wrobel A."/>
            <person name="Rasinkangas P."/>
            <person name="Parkhill J."/>
            <person name="Rea M.C."/>
            <person name="O'Sullivan O."/>
            <person name="Ritari J."/>
            <person name="Douillard F.P."/>
            <person name="Paul Ross R."/>
            <person name="Yang R."/>
            <person name="Briner A.E."/>
            <person name="Felis G.E."/>
            <person name="de Vos W.M."/>
            <person name="Barrangou R."/>
            <person name="Klaenhammer T.R."/>
            <person name="Caufield P.W."/>
            <person name="Cui Y."/>
            <person name="Zhang H."/>
            <person name="O'Toole P.W."/>
        </authorList>
    </citation>
    <scope>NUCLEOTIDE SEQUENCE [LARGE SCALE GENOMIC DNA]</scope>
    <source>
        <strain evidence="1 2">DSM 20183</strain>
    </source>
</reference>
<proteinExistence type="predicted"/>
<name>A0A0R1IXB7_9LACO</name>